<gene>
    <name evidence="2" type="ORF">AYI70_g8838</name>
</gene>
<sequence>MDTVESIEQVQPPISWAKDVSSKMKHPEVSGTENQEKAKKTEITFKQKKIELLETSEYSDKYKFITVPSYTGLSIWDVSQKAYNTLKDTSEVIDITALKHINFNSYPSMSLKIILKTKNDNEIPNSLNIDDTKVWTTGNINAQRLN</sequence>
<proteinExistence type="predicted"/>
<comment type="caution">
    <text evidence="2">The sequence shown here is derived from an EMBL/GenBank/DDBJ whole genome shotgun (WGS) entry which is preliminary data.</text>
</comment>
<feature type="region of interest" description="Disordered" evidence="1">
    <location>
        <begin position="1"/>
        <end position="38"/>
    </location>
</feature>
<evidence type="ECO:0000313" key="3">
    <source>
        <dbReference type="Proteomes" id="UP000187283"/>
    </source>
</evidence>
<organism evidence="2 3">
    <name type="scientific">Smittium culicis</name>
    <dbReference type="NCBI Taxonomy" id="133412"/>
    <lineage>
        <taxon>Eukaryota</taxon>
        <taxon>Fungi</taxon>
        <taxon>Fungi incertae sedis</taxon>
        <taxon>Zoopagomycota</taxon>
        <taxon>Kickxellomycotina</taxon>
        <taxon>Harpellomycetes</taxon>
        <taxon>Harpellales</taxon>
        <taxon>Legeriomycetaceae</taxon>
        <taxon>Smittium</taxon>
    </lineage>
</organism>
<evidence type="ECO:0000313" key="2">
    <source>
        <dbReference type="EMBL" id="OMJ12894.1"/>
    </source>
</evidence>
<feature type="compositionally biased region" description="Basic and acidic residues" evidence="1">
    <location>
        <begin position="20"/>
        <end position="38"/>
    </location>
</feature>
<accession>A0A1R1XE45</accession>
<evidence type="ECO:0000256" key="1">
    <source>
        <dbReference type="SAM" id="MobiDB-lite"/>
    </source>
</evidence>
<protein>
    <submittedName>
        <fullName evidence="2">Uncharacterized protein</fullName>
    </submittedName>
</protein>
<dbReference type="EMBL" id="LSSN01003742">
    <property type="protein sequence ID" value="OMJ12894.1"/>
    <property type="molecule type" value="Genomic_DNA"/>
</dbReference>
<keyword evidence="3" id="KW-1185">Reference proteome</keyword>
<reference evidence="2 3" key="1">
    <citation type="submission" date="2017-01" db="EMBL/GenBank/DDBJ databases">
        <authorList>
            <person name="Mah S.A."/>
            <person name="Swanson W.J."/>
            <person name="Moy G.W."/>
            <person name="Vacquier V.D."/>
        </authorList>
    </citation>
    <scope>NUCLEOTIDE SEQUENCE [LARGE SCALE GENOMIC DNA]</scope>
    <source>
        <strain evidence="2 3">GSMNP</strain>
    </source>
</reference>
<dbReference type="AlphaFoldDB" id="A0A1R1XE45"/>
<dbReference type="OrthoDB" id="10482739at2759"/>
<name>A0A1R1XE45_9FUNG</name>
<dbReference type="Proteomes" id="UP000187283">
    <property type="component" value="Unassembled WGS sequence"/>
</dbReference>